<dbReference type="PANTHER" id="PTHR15337">
    <property type="entry name" value="ANTERIOR GRADIENT PROTEIN-RELATED"/>
    <property type="match status" value="1"/>
</dbReference>
<evidence type="ECO:0000256" key="1">
    <source>
        <dbReference type="ARBA" id="ARBA00022729"/>
    </source>
</evidence>
<dbReference type="SUPFAM" id="SSF52833">
    <property type="entry name" value="Thioredoxin-like"/>
    <property type="match status" value="1"/>
</dbReference>
<reference evidence="2" key="1">
    <citation type="journal article" date="2020" name="mSystems">
        <title>Genome- and Community-Level Interaction Insights into Carbon Utilization and Element Cycling Functions of Hydrothermarchaeota in Hydrothermal Sediment.</title>
        <authorList>
            <person name="Zhou Z."/>
            <person name="Liu Y."/>
            <person name="Xu W."/>
            <person name="Pan J."/>
            <person name="Luo Z.H."/>
            <person name="Li M."/>
        </authorList>
    </citation>
    <scope>NUCLEOTIDE SEQUENCE [LARGE SCALE GENOMIC DNA]</scope>
    <source>
        <strain evidence="2">SpSt-767</strain>
    </source>
</reference>
<sequence length="113" mass="13080">MSELINWRSDLPEAKEEARRTRRPLLLEIYLEGCPHCLRLALETHQNPAVVEALNNRFLPVRLEGRGHMDVVRELQVTGAPTTIIFSPDGQETRRLVGFYAPEEYLRELERKG</sequence>
<dbReference type="InterPro" id="IPR036249">
    <property type="entry name" value="Thioredoxin-like_sf"/>
</dbReference>
<dbReference type="Pfam" id="PF13899">
    <property type="entry name" value="Thioredoxin_7"/>
    <property type="match status" value="1"/>
</dbReference>
<proteinExistence type="predicted"/>
<dbReference type="AlphaFoldDB" id="A0A7V6DQF2"/>
<comment type="caution">
    <text evidence="2">The sequence shown here is derived from an EMBL/GenBank/DDBJ whole genome shotgun (WGS) entry which is preliminary data.</text>
</comment>
<protein>
    <submittedName>
        <fullName evidence="2">DUF255 domain-containing protein</fullName>
    </submittedName>
</protein>
<keyword evidence="1" id="KW-0732">Signal</keyword>
<gene>
    <name evidence="2" type="ORF">ENV52_10830</name>
</gene>
<organism evidence="2">
    <name type="scientific">Desulfobacca acetoxidans</name>
    <dbReference type="NCBI Taxonomy" id="60893"/>
    <lineage>
        <taxon>Bacteria</taxon>
        <taxon>Pseudomonadati</taxon>
        <taxon>Thermodesulfobacteriota</taxon>
        <taxon>Desulfobaccia</taxon>
        <taxon>Desulfobaccales</taxon>
        <taxon>Desulfobaccaceae</taxon>
        <taxon>Desulfobacca</taxon>
    </lineage>
</organism>
<dbReference type="PANTHER" id="PTHR15337:SF11">
    <property type="entry name" value="THIOREDOXIN DOMAIN-CONTAINING PROTEIN"/>
    <property type="match status" value="1"/>
</dbReference>
<dbReference type="EMBL" id="DTGR01000171">
    <property type="protein sequence ID" value="HHS30179.1"/>
    <property type="molecule type" value="Genomic_DNA"/>
</dbReference>
<dbReference type="Gene3D" id="3.40.30.10">
    <property type="entry name" value="Glutaredoxin"/>
    <property type="match status" value="1"/>
</dbReference>
<evidence type="ECO:0000313" key="2">
    <source>
        <dbReference type="EMBL" id="HHS30179.1"/>
    </source>
</evidence>
<name>A0A7V6DQF2_9BACT</name>
<dbReference type="InterPro" id="IPR051099">
    <property type="entry name" value="AGR/TXD"/>
</dbReference>
<accession>A0A7V6DQF2</accession>